<gene>
    <name evidence="1" type="ORF">PoB_006722100</name>
</gene>
<reference evidence="1 2" key="1">
    <citation type="journal article" date="2021" name="Elife">
        <title>Chloroplast acquisition without the gene transfer in kleptoplastic sea slugs, Plakobranchus ocellatus.</title>
        <authorList>
            <person name="Maeda T."/>
            <person name="Takahashi S."/>
            <person name="Yoshida T."/>
            <person name="Shimamura S."/>
            <person name="Takaki Y."/>
            <person name="Nagai Y."/>
            <person name="Toyoda A."/>
            <person name="Suzuki Y."/>
            <person name="Arimoto A."/>
            <person name="Ishii H."/>
            <person name="Satoh N."/>
            <person name="Nishiyama T."/>
            <person name="Hasebe M."/>
            <person name="Maruyama T."/>
            <person name="Minagawa J."/>
            <person name="Obokata J."/>
            <person name="Shigenobu S."/>
        </authorList>
    </citation>
    <scope>NUCLEOTIDE SEQUENCE [LARGE SCALE GENOMIC DNA]</scope>
</reference>
<dbReference type="AlphaFoldDB" id="A0AAV4D9J0"/>
<proteinExistence type="predicted"/>
<protein>
    <submittedName>
        <fullName evidence="1">Uncharacterized protein</fullName>
    </submittedName>
</protein>
<sequence length="117" mass="12353">MISSFPAMNSSSILSNPCRRESPYAGECALKSPSTRKAFGNCLKSSAREYFETGVLGGSFEGERGHSIRETEALGELGVGESRQIEDVASSASIARGAKRLNVSGGGSCLLDFSARR</sequence>
<dbReference type="EMBL" id="BLXT01007636">
    <property type="protein sequence ID" value="GFO40716.1"/>
    <property type="molecule type" value="Genomic_DNA"/>
</dbReference>
<name>A0AAV4D9J0_9GAST</name>
<dbReference type="Proteomes" id="UP000735302">
    <property type="component" value="Unassembled WGS sequence"/>
</dbReference>
<keyword evidence="2" id="KW-1185">Reference proteome</keyword>
<evidence type="ECO:0000313" key="1">
    <source>
        <dbReference type="EMBL" id="GFO40716.1"/>
    </source>
</evidence>
<organism evidence="1 2">
    <name type="scientific">Plakobranchus ocellatus</name>
    <dbReference type="NCBI Taxonomy" id="259542"/>
    <lineage>
        <taxon>Eukaryota</taxon>
        <taxon>Metazoa</taxon>
        <taxon>Spiralia</taxon>
        <taxon>Lophotrochozoa</taxon>
        <taxon>Mollusca</taxon>
        <taxon>Gastropoda</taxon>
        <taxon>Heterobranchia</taxon>
        <taxon>Euthyneura</taxon>
        <taxon>Panpulmonata</taxon>
        <taxon>Sacoglossa</taxon>
        <taxon>Placobranchoidea</taxon>
        <taxon>Plakobranchidae</taxon>
        <taxon>Plakobranchus</taxon>
    </lineage>
</organism>
<accession>A0AAV4D9J0</accession>
<comment type="caution">
    <text evidence="1">The sequence shown here is derived from an EMBL/GenBank/DDBJ whole genome shotgun (WGS) entry which is preliminary data.</text>
</comment>
<evidence type="ECO:0000313" key="2">
    <source>
        <dbReference type="Proteomes" id="UP000735302"/>
    </source>
</evidence>